<sequence length="174" mass="19861">MSSIALQALDHNQCIVYVFYLITRLSALCEPLLSQLIHIHIEGMEKLISSWYNGQTLPESYIFPLDARSGNLTTAPSRDNIPVIDLGGAKGGDQTYVVNHGISESLLNDTMGVFKEFFDLHAEDKANLYFDDPKKSYMLSTSSGYFDLEDVHLWRDYLRHPCHPLEECMQQWTQ</sequence>
<comment type="caution">
    <text evidence="5">The sequence shown here is derived from an EMBL/GenBank/DDBJ whole genome shotgun (WGS) entry which is preliminary data.</text>
</comment>
<evidence type="ECO:0000313" key="6">
    <source>
        <dbReference type="Proteomes" id="UP000290289"/>
    </source>
</evidence>
<evidence type="ECO:0000256" key="3">
    <source>
        <dbReference type="ARBA" id="ARBA00023004"/>
    </source>
</evidence>
<keyword evidence="2" id="KW-0847">Vitamin C</keyword>
<dbReference type="Pfam" id="PF14226">
    <property type="entry name" value="DIOX_N"/>
    <property type="match status" value="1"/>
</dbReference>
<keyword evidence="3" id="KW-0408">Iron</keyword>
<organism evidence="5 6">
    <name type="scientific">Malus domestica</name>
    <name type="common">Apple</name>
    <name type="synonym">Pyrus malus</name>
    <dbReference type="NCBI Taxonomy" id="3750"/>
    <lineage>
        <taxon>Eukaryota</taxon>
        <taxon>Viridiplantae</taxon>
        <taxon>Streptophyta</taxon>
        <taxon>Embryophyta</taxon>
        <taxon>Tracheophyta</taxon>
        <taxon>Spermatophyta</taxon>
        <taxon>Magnoliopsida</taxon>
        <taxon>eudicotyledons</taxon>
        <taxon>Gunneridae</taxon>
        <taxon>Pentapetalae</taxon>
        <taxon>rosids</taxon>
        <taxon>fabids</taxon>
        <taxon>Rosales</taxon>
        <taxon>Rosaceae</taxon>
        <taxon>Amygdaloideae</taxon>
        <taxon>Maleae</taxon>
        <taxon>Malus</taxon>
    </lineage>
</organism>
<dbReference type="GO" id="GO:0031418">
    <property type="term" value="F:L-ascorbic acid binding"/>
    <property type="evidence" value="ECO:0007669"/>
    <property type="project" value="UniProtKB-KW"/>
</dbReference>
<evidence type="ECO:0000259" key="4">
    <source>
        <dbReference type="Pfam" id="PF14226"/>
    </source>
</evidence>
<dbReference type="GO" id="GO:0046872">
    <property type="term" value="F:metal ion binding"/>
    <property type="evidence" value="ECO:0007669"/>
    <property type="project" value="UniProtKB-KW"/>
</dbReference>
<protein>
    <recommendedName>
        <fullName evidence="4">Non-haem dioxygenase N-terminal domain-containing protein</fullName>
    </recommendedName>
</protein>
<evidence type="ECO:0000256" key="1">
    <source>
        <dbReference type="ARBA" id="ARBA00022723"/>
    </source>
</evidence>
<dbReference type="Gene3D" id="2.60.120.330">
    <property type="entry name" value="B-lactam Antibiotic, Isopenicillin N Synthase, Chain"/>
    <property type="match status" value="1"/>
</dbReference>
<feature type="domain" description="Non-haem dioxygenase N-terminal" evidence="4">
    <location>
        <begin position="96"/>
        <end position="170"/>
    </location>
</feature>
<name>A0A498IYC4_MALDO</name>
<dbReference type="Proteomes" id="UP000290289">
    <property type="component" value="Chromosome 10"/>
</dbReference>
<reference evidence="5 6" key="1">
    <citation type="submission" date="2018-10" db="EMBL/GenBank/DDBJ databases">
        <title>A high-quality apple genome assembly.</title>
        <authorList>
            <person name="Hu J."/>
        </authorList>
    </citation>
    <scope>NUCLEOTIDE SEQUENCE [LARGE SCALE GENOMIC DNA]</scope>
    <source>
        <strain evidence="6">cv. HFTH1</strain>
        <tissue evidence="5">Young leaf</tissue>
    </source>
</reference>
<dbReference type="EMBL" id="RDQH01000336">
    <property type="protein sequence ID" value="RXH87337.1"/>
    <property type="molecule type" value="Genomic_DNA"/>
</dbReference>
<accession>A0A498IYC4</accession>
<dbReference type="AlphaFoldDB" id="A0A498IYC4"/>
<proteinExistence type="predicted"/>
<dbReference type="PANTHER" id="PTHR47991">
    <property type="entry name" value="OXOGLUTARATE/IRON-DEPENDENT DIOXYGENASE"/>
    <property type="match status" value="1"/>
</dbReference>
<dbReference type="SUPFAM" id="SSF51197">
    <property type="entry name" value="Clavaminate synthase-like"/>
    <property type="match status" value="1"/>
</dbReference>
<dbReference type="InterPro" id="IPR027443">
    <property type="entry name" value="IPNS-like_sf"/>
</dbReference>
<evidence type="ECO:0000313" key="5">
    <source>
        <dbReference type="EMBL" id="RXH87337.1"/>
    </source>
</evidence>
<keyword evidence="6" id="KW-1185">Reference proteome</keyword>
<dbReference type="InterPro" id="IPR050295">
    <property type="entry name" value="Plant_2OG-oxidoreductases"/>
</dbReference>
<dbReference type="InterPro" id="IPR026992">
    <property type="entry name" value="DIOX_N"/>
</dbReference>
<evidence type="ECO:0000256" key="2">
    <source>
        <dbReference type="ARBA" id="ARBA00022896"/>
    </source>
</evidence>
<gene>
    <name evidence="5" type="ORF">DVH24_028837</name>
</gene>
<keyword evidence="1" id="KW-0479">Metal-binding</keyword>